<feature type="non-terminal residue" evidence="2">
    <location>
        <position position="82"/>
    </location>
</feature>
<name>X1KKK2_9ZZZZ</name>
<dbReference type="PROSITE" id="PS51910">
    <property type="entry name" value="GH18_2"/>
    <property type="match status" value="1"/>
</dbReference>
<evidence type="ECO:0000313" key="2">
    <source>
        <dbReference type="EMBL" id="GAH94115.1"/>
    </source>
</evidence>
<dbReference type="Gene3D" id="3.20.20.80">
    <property type="entry name" value="Glycosidases"/>
    <property type="match status" value="1"/>
</dbReference>
<accession>X1KKK2</accession>
<dbReference type="Gene3D" id="3.10.50.10">
    <property type="match status" value="1"/>
</dbReference>
<organism evidence="2">
    <name type="scientific">marine sediment metagenome</name>
    <dbReference type="NCBI Taxonomy" id="412755"/>
    <lineage>
        <taxon>unclassified sequences</taxon>
        <taxon>metagenomes</taxon>
        <taxon>ecological metagenomes</taxon>
    </lineage>
</organism>
<proteinExistence type="predicted"/>
<sequence length="82" mass="9395">QYCAAKSIGSYKAYGVDGSKIILGIPYYGYDWPTVSQDMGSATTGTASAKIYYYAFQNANTYGRIWDDYSLTPWYRYYTSEW</sequence>
<dbReference type="InterPro" id="IPR001223">
    <property type="entry name" value="Glyco_hydro18_cat"/>
</dbReference>
<evidence type="ECO:0000259" key="1">
    <source>
        <dbReference type="PROSITE" id="PS51910"/>
    </source>
</evidence>
<protein>
    <recommendedName>
        <fullName evidence="1">GH18 domain-containing protein</fullName>
    </recommendedName>
</protein>
<comment type="caution">
    <text evidence="2">The sequence shown here is derived from an EMBL/GenBank/DDBJ whole genome shotgun (WGS) entry which is preliminary data.</text>
</comment>
<dbReference type="SUPFAM" id="SSF51445">
    <property type="entry name" value="(Trans)glycosidases"/>
    <property type="match status" value="1"/>
</dbReference>
<dbReference type="InterPro" id="IPR017853">
    <property type="entry name" value="GH"/>
</dbReference>
<dbReference type="InterPro" id="IPR029070">
    <property type="entry name" value="Chitinase_insertion_sf"/>
</dbReference>
<feature type="non-terminal residue" evidence="2">
    <location>
        <position position="1"/>
    </location>
</feature>
<dbReference type="GO" id="GO:0005975">
    <property type="term" value="P:carbohydrate metabolic process"/>
    <property type="evidence" value="ECO:0007669"/>
    <property type="project" value="InterPro"/>
</dbReference>
<reference evidence="2" key="1">
    <citation type="journal article" date="2014" name="Front. Microbiol.">
        <title>High frequency of phylogenetically diverse reductive dehalogenase-homologous genes in deep subseafloor sedimentary metagenomes.</title>
        <authorList>
            <person name="Kawai M."/>
            <person name="Futagami T."/>
            <person name="Toyoda A."/>
            <person name="Takaki Y."/>
            <person name="Nishi S."/>
            <person name="Hori S."/>
            <person name="Arai W."/>
            <person name="Tsubouchi T."/>
            <person name="Morono Y."/>
            <person name="Uchiyama I."/>
            <person name="Ito T."/>
            <person name="Fujiyama A."/>
            <person name="Inagaki F."/>
            <person name="Takami H."/>
        </authorList>
    </citation>
    <scope>NUCLEOTIDE SEQUENCE</scope>
    <source>
        <strain evidence="2">Expedition CK06-06</strain>
    </source>
</reference>
<feature type="domain" description="GH18" evidence="1">
    <location>
        <begin position="1"/>
        <end position="82"/>
    </location>
</feature>
<gene>
    <name evidence="2" type="ORF">S03H2_71765</name>
</gene>
<dbReference type="AlphaFoldDB" id="X1KKK2"/>
<dbReference type="EMBL" id="BARU01048188">
    <property type="protein sequence ID" value="GAH94115.1"/>
    <property type="molecule type" value="Genomic_DNA"/>
</dbReference>